<feature type="binding site" evidence="15">
    <location>
        <position position="284"/>
    </location>
    <ligand>
        <name>Mg(2+)</name>
        <dbReference type="ChEBI" id="CHEBI:18420"/>
        <label>1</label>
    </ligand>
</feature>
<dbReference type="EMBL" id="CP036287">
    <property type="protein sequence ID" value="QDU67537.1"/>
    <property type="molecule type" value="Genomic_DNA"/>
</dbReference>
<evidence type="ECO:0000256" key="1">
    <source>
        <dbReference type="ARBA" id="ARBA00001936"/>
    </source>
</evidence>
<dbReference type="UniPathway" id="UPA00219"/>
<organism evidence="18 19">
    <name type="scientific">Engelhardtia mirabilis</name>
    <dbReference type="NCBI Taxonomy" id="2528011"/>
    <lineage>
        <taxon>Bacteria</taxon>
        <taxon>Pseudomonadati</taxon>
        <taxon>Planctomycetota</taxon>
        <taxon>Planctomycetia</taxon>
        <taxon>Planctomycetia incertae sedis</taxon>
        <taxon>Engelhardtia</taxon>
    </lineage>
</organism>
<evidence type="ECO:0000256" key="12">
    <source>
        <dbReference type="ARBA" id="ARBA00047614"/>
    </source>
</evidence>
<dbReference type="InterPro" id="IPR016185">
    <property type="entry name" value="PreATP-grasp_dom_sf"/>
</dbReference>
<keyword evidence="11 13" id="KW-0961">Cell wall biogenesis/degradation</keyword>
<feature type="active site" evidence="14">
    <location>
        <position position="313"/>
    </location>
</feature>
<evidence type="ECO:0000256" key="3">
    <source>
        <dbReference type="ARBA" id="ARBA00010871"/>
    </source>
</evidence>
<dbReference type="AlphaFoldDB" id="A0A518BKN0"/>
<dbReference type="Gene3D" id="3.40.50.20">
    <property type="match status" value="2"/>
</dbReference>
<keyword evidence="6 13" id="KW-0436">Ligase</keyword>
<dbReference type="EC" id="6.3.2.4" evidence="4 13"/>
<feature type="domain" description="ATP-grasp" evidence="17">
    <location>
        <begin position="122"/>
        <end position="335"/>
    </location>
</feature>
<evidence type="ECO:0000256" key="14">
    <source>
        <dbReference type="PIRSR" id="PIRSR039102-1"/>
    </source>
</evidence>
<evidence type="ECO:0000259" key="17">
    <source>
        <dbReference type="PROSITE" id="PS50975"/>
    </source>
</evidence>
<evidence type="ECO:0000313" key="19">
    <source>
        <dbReference type="Proteomes" id="UP000316921"/>
    </source>
</evidence>
<dbReference type="GO" id="GO:0046872">
    <property type="term" value="F:metal ion binding"/>
    <property type="evidence" value="ECO:0007669"/>
    <property type="project" value="UniProtKB-KW"/>
</dbReference>
<comment type="pathway">
    <text evidence="13">Cell wall biogenesis; peptidoglycan biosynthesis.</text>
</comment>
<dbReference type="HAMAP" id="MF_00047">
    <property type="entry name" value="Dala_Dala_lig"/>
    <property type="match status" value="1"/>
</dbReference>
<keyword evidence="15" id="KW-0460">Magnesium</keyword>
<dbReference type="InterPro" id="IPR011095">
    <property type="entry name" value="Dala_Dala_lig_C"/>
</dbReference>
<evidence type="ECO:0000256" key="13">
    <source>
        <dbReference type="HAMAP-Rule" id="MF_00047"/>
    </source>
</evidence>
<sequence>MGVDLAQATVAVLMGGTSGEREVSLDSGRCIVQALGELDGRGPAEVTPVLWTADGNFDFAGEKLDVAQALARMARFDAVHLALHGGMGEDGTLQGALDLVGVAYTGSGVAASALAMDKPRSKIVAEAAGAPGAPGLVVTRRDLTGGPRAVLDRLTALVAGGAFLKPSDGGSSVAMERHLPGGDLLSALERCLEQAPAVLVEAAVQGLEVTCAVLERGAGPQALPVVEIRPAAGRFFDYSQKYATDGADERCPPELLDDAAQSEIQRRAVAVHRAFGCRGLTRVDFMVREPERGRDCGPVFLELNTLPGFTPRSLAPLAAAAAGLSYRDLCLELLADALDRRVDS</sequence>
<dbReference type="Gene3D" id="3.30.1490.20">
    <property type="entry name" value="ATP-grasp fold, A domain"/>
    <property type="match status" value="1"/>
</dbReference>
<comment type="catalytic activity">
    <reaction evidence="12 13">
        <text>2 D-alanine + ATP = D-alanyl-D-alanine + ADP + phosphate + H(+)</text>
        <dbReference type="Rhea" id="RHEA:11224"/>
        <dbReference type="ChEBI" id="CHEBI:15378"/>
        <dbReference type="ChEBI" id="CHEBI:30616"/>
        <dbReference type="ChEBI" id="CHEBI:43474"/>
        <dbReference type="ChEBI" id="CHEBI:57416"/>
        <dbReference type="ChEBI" id="CHEBI:57822"/>
        <dbReference type="ChEBI" id="CHEBI:456216"/>
        <dbReference type="EC" id="6.3.2.4"/>
    </reaction>
</comment>
<feature type="binding site" evidence="15">
    <location>
        <position position="302"/>
    </location>
    <ligand>
        <name>Mg(2+)</name>
        <dbReference type="ChEBI" id="CHEBI:18420"/>
        <label>2</label>
    </ligand>
</feature>
<dbReference type="PANTHER" id="PTHR23132">
    <property type="entry name" value="D-ALANINE--D-ALANINE LIGASE"/>
    <property type="match status" value="1"/>
</dbReference>
<comment type="cofactor">
    <cofactor evidence="1">
        <name>Mn(2+)</name>
        <dbReference type="ChEBI" id="CHEBI:29035"/>
    </cofactor>
</comment>
<dbReference type="SUPFAM" id="SSF52440">
    <property type="entry name" value="PreATP-grasp domain"/>
    <property type="match status" value="1"/>
</dbReference>
<evidence type="ECO:0000256" key="16">
    <source>
        <dbReference type="PROSITE-ProRule" id="PRU00409"/>
    </source>
</evidence>
<dbReference type="NCBIfam" id="NF002378">
    <property type="entry name" value="PRK01372.1"/>
    <property type="match status" value="1"/>
</dbReference>
<gene>
    <name evidence="13 18" type="primary">ddl</name>
    <name evidence="18" type="ORF">Pla133_26240</name>
</gene>
<dbReference type="KEGG" id="pbap:Pla133_26240"/>
<dbReference type="SUPFAM" id="SSF56059">
    <property type="entry name" value="Glutathione synthetase ATP-binding domain-like"/>
    <property type="match status" value="1"/>
</dbReference>
<dbReference type="GO" id="GO:0009252">
    <property type="term" value="P:peptidoglycan biosynthetic process"/>
    <property type="evidence" value="ECO:0007669"/>
    <property type="project" value="UniProtKB-UniRule"/>
</dbReference>
<evidence type="ECO:0000256" key="6">
    <source>
        <dbReference type="ARBA" id="ARBA00022598"/>
    </source>
</evidence>
<dbReference type="GO" id="GO:0005524">
    <property type="term" value="F:ATP binding"/>
    <property type="evidence" value="ECO:0007669"/>
    <property type="project" value="UniProtKB-UniRule"/>
</dbReference>
<evidence type="ECO:0000256" key="10">
    <source>
        <dbReference type="ARBA" id="ARBA00022984"/>
    </source>
</evidence>
<comment type="cofactor">
    <cofactor evidence="15">
        <name>Mg(2+)</name>
        <dbReference type="ChEBI" id="CHEBI:18420"/>
    </cofactor>
    <cofactor evidence="15">
        <name>Mn(2+)</name>
        <dbReference type="ChEBI" id="CHEBI:29035"/>
    </cofactor>
    <text evidence="15">Binds 2 magnesium or manganese ions per subunit.</text>
</comment>
<dbReference type="GO" id="GO:0071555">
    <property type="term" value="P:cell wall organization"/>
    <property type="evidence" value="ECO:0007669"/>
    <property type="project" value="UniProtKB-KW"/>
</dbReference>
<keyword evidence="19" id="KW-1185">Reference proteome</keyword>
<feature type="binding site" evidence="15">
    <location>
        <position position="302"/>
    </location>
    <ligand>
        <name>Mg(2+)</name>
        <dbReference type="ChEBI" id="CHEBI:18420"/>
        <label>1</label>
    </ligand>
</feature>
<dbReference type="Proteomes" id="UP000316921">
    <property type="component" value="Chromosome"/>
</dbReference>
<dbReference type="Pfam" id="PF01820">
    <property type="entry name" value="Dala_Dala_lig_N"/>
    <property type="match status" value="1"/>
</dbReference>
<keyword evidence="10 13" id="KW-0573">Peptidoglycan synthesis</keyword>
<accession>A0A518BKN0</accession>
<dbReference type="GO" id="GO:0008716">
    <property type="term" value="F:D-alanine-D-alanine ligase activity"/>
    <property type="evidence" value="ECO:0007669"/>
    <property type="project" value="UniProtKB-UniRule"/>
</dbReference>
<dbReference type="InterPro" id="IPR011127">
    <property type="entry name" value="Dala_Dala_lig_N"/>
</dbReference>
<dbReference type="Gene3D" id="3.30.470.20">
    <property type="entry name" value="ATP-grasp fold, B domain"/>
    <property type="match status" value="1"/>
</dbReference>
<evidence type="ECO:0000256" key="5">
    <source>
        <dbReference type="ARBA" id="ARBA00022490"/>
    </source>
</evidence>
<evidence type="ECO:0000256" key="8">
    <source>
        <dbReference type="ARBA" id="ARBA00022840"/>
    </source>
</evidence>
<evidence type="ECO:0000256" key="2">
    <source>
        <dbReference type="ARBA" id="ARBA00004496"/>
    </source>
</evidence>
<dbReference type="InterPro" id="IPR005905">
    <property type="entry name" value="D_ala_D_ala"/>
</dbReference>
<name>A0A518BKN0_9BACT</name>
<dbReference type="InterPro" id="IPR013815">
    <property type="entry name" value="ATP_grasp_subdomain_1"/>
</dbReference>
<comment type="similarity">
    <text evidence="3 13">Belongs to the D-alanine--D-alanine ligase family.</text>
</comment>
<evidence type="ECO:0000256" key="11">
    <source>
        <dbReference type="ARBA" id="ARBA00023316"/>
    </source>
</evidence>
<keyword evidence="7 16" id="KW-0547">Nucleotide-binding</keyword>
<feature type="binding site" evidence="15">
    <location>
        <position position="304"/>
    </location>
    <ligand>
        <name>Mg(2+)</name>
        <dbReference type="ChEBI" id="CHEBI:18420"/>
        <label>2</label>
    </ligand>
</feature>
<dbReference type="PROSITE" id="PS00843">
    <property type="entry name" value="DALA_DALA_LIGASE_1"/>
    <property type="match status" value="1"/>
</dbReference>
<evidence type="ECO:0000256" key="15">
    <source>
        <dbReference type="PIRSR" id="PIRSR039102-3"/>
    </source>
</evidence>
<keyword evidence="8 16" id="KW-0067">ATP-binding</keyword>
<evidence type="ECO:0000313" key="18">
    <source>
        <dbReference type="EMBL" id="QDU67537.1"/>
    </source>
</evidence>
<reference evidence="18 19" key="1">
    <citation type="submission" date="2019-02" db="EMBL/GenBank/DDBJ databases">
        <title>Deep-cultivation of Planctomycetes and their phenomic and genomic characterization uncovers novel biology.</title>
        <authorList>
            <person name="Wiegand S."/>
            <person name="Jogler M."/>
            <person name="Boedeker C."/>
            <person name="Pinto D."/>
            <person name="Vollmers J."/>
            <person name="Rivas-Marin E."/>
            <person name="Kohn T."/>
            <person name="Peeters S.H."/>
            <person name="Heuer A."/>
            <person name="Rast P."/>
            <person name="Oberbeckmann S."/>
            <person name="Bunk B."/>
            <person name="Jeske O."/>
            <person name="Meyerdierks A."/>
            <person name="Storesund J.E."/>
            <person name="Kallscheuer N."/>
            <person name="Luecker S."/>
            <person name="Lage O.M."/>
            <person name="Pohl T."/>
            <person name="Merkel B.J."/>
            <person name="Hornburger P."/>
            <person name="Mueller R.-W."/>
            <person name="Bruemmer F."/>
            <person name="Labrenz M."/>
            <person name="Spormann A.M."/>
            <person name="Op den Camp H."/>
            <person name="Overmann J."/>
            <person name="Amann R."/>
            <person name="Jetten M.S.M."/>
            <person name="Mascher T."/>
            <person name="Medema M.H."/>
            <person name="Devos D.P."/>
            <person name="Kaster A.-K."/>
            <person name="Ovreas L."/>
            <person name="Rohde M."/>
            <person name="Galperin M.Y."/>
            <person name="Jogler C."/>
        </authorList>
    </citation>
    <scope>NUCLEOTIDE SEQUENCE [LARGE SCALE GENOMIC DNA]</scope>
    <source>
        <strain evidence="18 19">Pla133</strain>
    </source>
</reference>
<dbReference type="RefSeq" id="WP_145065797.1">
    <property type="nucleotide sequence ID" value="NZ_CP036287.1"/>
</dbReference>
<evidence type="ECO:0000256" key="4">
    <source>
        <dbReference type="ARBA" id="ARBA00012216"/>
    </source>
</evidence>
<dbReference type="PROSITE" id="PS50975">
    <property type="entry name" value="ATP_GRASP"/>
    <property type="match status" value="1"/>
</dbReference>
<dbReference type="GO" id="GO:0005737">
    <property type="term" value="C:cytoplasm"/>
    <property type="evidence" value="ECO:0007669"/>
    <property type="project" value="UniProtKB-SubCell"/>
</dbReference>
<evidence type="ECO:0000256" key="7">
    <source>
        <dbReference type="ARBA" id="ARBA00022741"/>
    </source>
</evidence>
<comment type="subcellular location">
    <subcellularLocation>
        <location evidence="2 13">Cytoplasm</location>
    </subcellularLocation>
</comment>
<keyword evidence="15" id="KW-0464">Manganese</keyword>
<dbReference type="PIRSF" id="PIRSF039102">
    <property type="entry name" value="Ddl/VanB"/>
    <property type="match status" value="1"/>
</dbReference>
<dbReference type="Pfam" id="PF07478">
    <property type="entry name" value="Dala_Dala_lig_C"/>
    <property type="match status" value="1"/>
</dbReference>
<comment type="function">
    <text evidence="13">Cell wall formation.</text>
</comment>
<dbReference type="InterPro" id="IPR011761">
    <property type="entry name" value="ATP-grasp"/>
</dbReference>
<keyword evidence="5 13" id="KW-0963">Cytoplasm</keyword>
<evidence type="ECO:0000256" key="9">
    <source>
        <dbReference type="ARBA" id="ARBA00022960"/>
    </source>
</evidence>
<proteinExistence type="inferred from homology"/>
<dbReference type="GO" id="GO:0008360">
    <property type="term" value="P:regulation of cell shape"/>
    <property type="evidence" value="ECO:0007669"/>
    <property type="project" value="UniProtKB-KW"/>
</dbReference>
<feature type="active site" evidence="14">
    <location>
        <position position="20"/>
    </location>
</feature>
<dbReference type="InterPro" id="IPR000291">
    <property type="entry name" value="D-Ala_lig_Van_CS"/>
</dbReference>
<dbReference type="PANTHER" id="PTHR23132:SF23">
    <property type="entry name" value="D-ALANINE--D-ALANINE LIGASE B"/>
    <property type="match status" value="1"/>
</dbReference>
<protein>
    <recommendedName>
        <fullName evidence="4 13">D-alanine--D-alanine ligase</fullName>
        <ecNumber evidence="4 13">6.3.2.4</ecNumber>
    </recommendedName>
    <alternativeName>
        <fullName evidence="13">D-Ala-D-Ala ligase</fullName>
    </alternativeName>
    <alternativeName>
        <fullName evidence="13">D-alanylalanine synthetase</fullName>
    </alternativeName>
</protein>
<feature type="active site" evidence="14">
    <location>
        <position position="171"/>
    </location>
</feature>
<keyword evidence="15" id="KW-0479">Metal-binding</keyword>
<keyword evidence="9 13" id="KW-0133">Cell shape</keyword>